<evidence type="ECO:0000313" key="3">
    <source>
        <dbReference type="Proteomes" id="UP000315648"/>
    </source>
</evidence>
<dbReference type="InterPro" id="IPR013320">
    <property type="entry name" value="ConA-like_dom_sf"/>
</dbReference>
<dbReference type="RefSeq" id="WP_144228397.1">
    <property type="nucleotide sequence ID" value="NZ_CBCRVV010000001.1"/>
</dbReference>
<dbReference type="Gene3D" id="2.60.120.200">
    <property type="match status" value="1"/>
</dbReference>
<accession>A0A556QN33</accession>
<organism evidence="2 3">
    <name type="scientific">Rariglobus hedericola</name>
    <dbReference type="NCBI Taxonomy" id="2597822"/>
    <lineage>
        <taxon>Bacteria</taxon>
        <taxon>Pseudomonadati</taxon>
        <taxon>Verrucomicrobiota</taxon>
        <taxon>Opitutia</taxon>
        <taxon>Opitutales</taxon>
        <taxon>Opitutaceae</taxon>
        <taxon>Rariglobus</taxon>
    </lineage>
</organism>
<dbReference type="EMBL" id="VMBG01000001">
    <property type="protein sequence ID" value="TSJ78056.1"/>
    <property type="molecule type" value="Genomic_DNA"/>
</dbReference>
<gene>
    <name evidence="2" type="ORF">FPL22_01725</name>
</gene>
<name>A0A556QN33_9BACT</name>
<proteinExistence type="predicted"/>
<dbReference type="OrthoDB" id="9801455at2"/>
<dbReference type="Pfam" id="PF13385">
    <property type="entry name" value="Laminin_G_3"/>
    <property type="match status" value="1"/>
</dbReference>
<evidence type="ECO:0000256" key="1">
    <source>
        <dbReference type="SAM" id="SignalP"/>
    </source>
</evidence>
<dbReference type="SUPFAM" id="SSF49899">
    <property type="entry name" value="Concanavalin A-like lectins/glucanases"/>
    <property type="match status" value="1"/>
</dbReference>
<feature type="chain" id="PRO_5021980444" evidence="1">
    <location>
        <begin position="28"/>
        <end position="279"/>
    </location>
</feature>
<comment type="caution">
    <text evidence="2">The sequence shown here is derived from an EMBL/GenBank/DDBJ whole genome shotgun (WGS) entry which is preliminary data.</text>
</comment>
<protein>
    <submittedName>
        <fullName evidence="2">LamG domain-containing protein</fullName>
    </submittedName>
</protein>
<sequence length="279" mass="28562">MNSFLTSALMRALFIFTVGLLANSAGAQTLLSHYKLDGNGTDFGTLAVNGTTSGAAAFTNTGAGVGVFDKALRVGTGATDHFVAPTANNSAYALSAITIALWVNVDTASMNDRLVSTLTGTNGFDLYMGGYTVGGGSGGADLFNLTFVVNGTSGGVSSTSATYVSDKWLFLAVTYSANTALFYSGDLTTAASLKSTLSYAGGSIVASSADLEIGGTPATTNDRTPTALFNDVRIYSGALTALQLEAVRASTIPEPSQTALASGLLAFAFLIIQARRRRC</sequence>
<keyword evidence="3" id="KW-1185">Reference proteome</keyword>
<keyword evidence="1" id="KW-0732">Signal</keyword>
<dbReference type="Proteomes" id="UP000315648">
    <property type="component" value="Unassembled WGS sequence"/>
</dbReference>
<evidence type="ECO:0000313" key="2">
    <source>
        <dbReference type="EMBL" id="TSJ78056.1"/>
    </source>
</evidence>
<reference evidence="2 3" key="1">
    <citation type="submission" date="2019-07" db="EMBL/GenBank/DDBJ databases">
        <title>Description of 53C-WASEF.</title>
        <authorList>
            <person name="Pitt A."/>
            <person name="Hahn M.W."/>
        </authorList>
    </citation>
    <scope>NUCLEOTIDE SEQUENCE [LARGE SCALE GENOMIC DNA]</scope>
    <source>
        <strain evidence="2 3">53C-WASEF</strain>
    </source>
</reference>
<dbReference type="AlphaFoldDB" id="A0A556QN33"/>
<feature type="signal peptide" evidence="1">
    <location>
        <begin position="1"/>
        <end position="27"/>
    </location>
</feature>